<evidence type="ECO:0000313" key="2">
    <source>
        <dbReference type="Proteomes" id="UP001497602"/>
    </source>
</evidence>
<sequence>MLVVSSIITSLISTKKTNRAVEAYNKGIEKNTAFHSKVTFEFSSAGLLMSMNF</sequence>
<comment type="caution">
    <text evidence="1">The sequence shown here is derived from an EMBL/GenBank/DDBJ whole genome shotgun (WGS) entry which is preliminary data.</text>
</comment>
<keyword evidence="2" id="KW-1185">Reference proteome</keyword>
<accession>A0ABM9PN35</accession>
<dbReference type="EMBL" id="CAXJRC010000023">
    <property type="protein sequence ID" value="CAL2107125.1"/>
    <property type="molecule type" value="Genomic_DNA"/>
</dbReference>
<gene>
    <name evidence="1" type="ORF">T190115A13A_300009</name>
</gene>
<name>A0ABM9PN35_9FLAO</name>
<organism evidence="1 2">
    <name type="scientific">Tenacibaculum vairaonense</name>
    <dbReference type="NCBI Taxonomy" id="3137860"/>
    <lineage>
        <taxon>Bacteria</taxon>
        <taxon>Pseudomonadati</taxon>
        <taxon>Bacteroidota</taxon>
        <taxon>Flavobacteriia</taxon>
        <taxon>Flavobacteriales</taxon>
        <taxon>Flavobacteriaceae</taxon>
        <taxon>Tenacibaculum</taxon>
    </lineage>
</organism>
<evidence type="ECO:0000313" key="1">
    <source>
        <dbReference type="EMBL" id="CAL2107125.1"/>
    </source>
</evidence>
<proteinExistence type="predicted"/>
<dbReference type="Proteomes" id="UP001497602">
    <property type="component" value="Unassembled WGS sequence"/>
</dbReference>
<reference evidence="1 2" key="1">
    <citation type="submission" date="2024-05" db="EMBL/GenBank/DDBJ databases">
        <authorList>
            <person name="Duchaud E."/>
        </authorList>
    </citation>
    <scope>NUCLEOTIDE SEQUENCE [LARGE SCALE GENOMIC DNA]</scope>
    <source>
        <strain evidence="1">Ena-SAMPLE-TAB-13-05-2024-13:56:06:370-140305</strain>
    </source>
</reference>
<protein>
    <submittedName>
        <fullName evidence="1">Uncharacterized protein</fullName>
    </submittedName>
</protein>